<dbReference type="CDD" id="cd01948">
    <property type="entry name" value="EAL"/>
    <property type="match status" value="1"/>
</dbReference>
<dbReference type="AlphaFoldDB" id="A0A645DJK8"/>
<proteinExistence type="predicted"/>
<evidence type="ECO:0000259" key="1">
    <source>
        <dbReference type="PROSITE" id="PS50883"/>
    </source>
</evidence>
<dbReference type="InterPro" id="IPR001633">
    <property type="entry name" value="EAL_dom"/>
</dbReference>
<dbReference type="InterPro" id="IPR050706">
    <property type="entry name" value="Cyclic-di-GMP_PDE-like"/>
</dbReference>
<dbReference type="Pfam" id="PF00563">
    <property type="entry name" value="EAL"/>
    <property type="match status" value="1"/>
</dbReference>
<evidence type="ECO:0000313" key="2">
    <source>
        <dbReference type="EMBL" id="MPM89003.1"/>
    </source>
</evidence>
<dbReference type="GO" id="GO:0071111">
    <property type="term" value="F:cyclic-guanylate-specific phosphodiesterase activity"/>
    <property type="evidence" value="ECO:0007669"/>
    <property type="project" value="InterPro"/>
</dbReference>
<organism evidence="2">
    <name type="scientific">bioreactor metagenome</name>
    <dbReference type="NCBI Taxonomy" id="1076179"/>
    <lineage>
        <taxon>unclassified sequences</taxon>
        <taxon>metagenomes</taxon>
        <taxon>ecological metagenomes</taxon>
    </lineage>
</organism>
<dbReference type="EMBL" id="VSSQ01036504">
    <property type="protein sequence ID" value="MPM89003.1"/>
    <property type="molecule type" value="Genomic_DNA"/>
</dbReference>
<protein>
    <submittedName>
        <fullName evidence="2">Putative signaling protein</fullName>
    </submittedName>
</protein>
<accession>A0A645DJK8</accession>
<dbReference type="Gene3D" id="3.20.20.450">
    <property type="entry name" value="EAL domain"/>
    <property type="match status" value="1"/>
</dbReference>
<dbReference type="SUPFAM" id="SSF141868">
    <property type="entry name" value="EAL domain-like"/>
    <property type="match status" value="1"/>
</dbReference>
<reference evidence="2" key="1">
    <citation type="submission" date="2019-08" db="EMBL/GenBank/DDBJ databases">
        <authorList>
            <person name="Kucharzyk K."/>
            <person name="Murdoch R.W."/>
            <person name="Higgins S."/>
            <person name="Loffler F."/>
        </authorList>
    </citation>
    <scope>NUCLEOTIDE SEQUENCE</scope>
</reference>
<dbReference type="SMART" id="SM00052">
    <property type="entry name" value="EAL"/>
    <property type="match status" value="1"/>
</dbReference>
<dbReference type="InterPro" id="IPR035919">
    <property type="entry name" value="EAL_sf"/>
</dbReference>
<sequence>MPKRQLQLFYQPQISLASGKIVGVEALLRWQLPGYGILGPGQFIPLSEQSGLIHAIGAWVLEEACTVSKRWHAEGCSELRVAVNVSVHQLRSPGFVSLVEKTLRDSGLEPRHLELEITESAATGSPEGVVQVLHQLKSLGVCLAIDDFGIQYSSLSRLKQLPVDRIKMDLQFIQGLEYNKKDREISMVIIHLARSLGLGVVAEGVENAAQYEFLRLGGCDEVQGYYCHRPMPVEAAEAVLLRELIRPEALI</sequence>
<feature type="domain" description="EAL" evidence="1">
    <location>
        <begin position="1"/>
        <end position="244"/>
    </location>
</feature>
<dbReference type="PANTHER" id="PTHR33121">
    <property type="entry name" value="CYCLIC DI-GMP PHOSPHODIESTERASE PDEF"/>
    <property type="match status" value="1"/>
</dbReference>
<name>A0A645DJK8_9ZZZZ</name>
<dbReference type="PROSITE" id="PS50883">
    <property type="entry name" value="EAL"/>
    <property type="match status" value="1"/>
</dbReference>
<gene>
    <name evidence="2" type="ORF">SDC9_136111</name>
</gene>
<dbReference type="PANTHER" id="PTHR33121:SF71">
    <property type="entry name" value="OXYGEN SENSOR PROTEIN DOSP"/>
    <property type="match status" value="1"/>
</dbReference>
<comment type="caution">
    <text evidence="2">The sequence shown here is derived from an EMBL/GenBank/DDBJ whole genome shotgun (WGS) entry which is preliminary data.</text>
</comment>